<evidence type="ECO:0000313" key="4">
    <source>
        <dbReference type="Proteomes" id="UP000443090"/>
    </source>
</evidence>
<dbReference type="SUPFAM" id="SSF53756">
    <property type="entry name" value="UDP-Glycosyltransferase/glycogen phosphorylase"/>
    <property type="match status" value="1"/>
</dbReference>
<keyword evidence="4" id="KW-1185">Reference proteome</keyword>
<dbReference type="InterPro" id="IPR004276">
    <property type="entry name" value="GlycoTrans_28_N"/>
</dbReference>
<evidence type="ECO:0000313" key="3">
    <source>
        <dbReference type="EMBL" id="TVY44537.1"/>
    </source>
</evidence>
<name>A0A8H8UHV8_9HELO</name>
<keyword evidence="3" id="KW-0808">Transferase</keyword>
<dbReference type="FunFam" id="3.40.50.2000:FF:000268">
    <property type="entry name" value="Glycosyltransferase family 1 protein"/>
    <property type="match status" value="1"/>
</dbReference>
<dbReference type="InterPro" id="IPR050426">
    <property type="entry name" value="Glycosyltransferase_28"/>
</dbReference>
<dbReference type="OrthoDB" id="5835829at2759"/>
<dbReference type="GO" id="GO:0005975">
    <property type="term" value="P:carbohydrate metabolic process"/>
    <property type="evidence" value="ECO:0007669"/>
    <property type="project" value="InterPro"/>
</dbReference>
<dbReference type="GO" id="GO:0016758">
    <property type="term" value="F:hexosyltransferase activity"/>
    <property type="evidence" value="ECO:0007669"/>
    <property type="project" value="InterPro"/>
</dbReference>
<dbReference type="AlphaFoldDB" id="A0A8H8UHV8"/>
<reference evidence="3 4" key="1">
    <citation type="submission" date="2018-05" db="EMBL/GenBank/DDBJ databases">
        <title>Genome sequencing and assembly of the regulated plant pathogen Lachnellula willkommii and related sister species for the development of diagnostic species identification markers.</title>
        <authorList>
            <person name="Giroux E."/>
            <person name="Bilodeau G."/>
        </authorList>
    </citation>
    <scope>NUCLEOTIDE SEQUENCE [LARGE SCALE GENOMIC DNA]</scope>
    <source>
        <strain evidence="3 4">CBS 160.35</strain>
    </source>
</reference>
<accession>A0A8H8UHV8</accession>
<dbReference type="PANTHER" id="PTHR48050:SF13">
    <property type="entry name" value="STEROL 3-BETA-GLUCOSYLTRANSFERASE UGT80A2"/>
    <property type="match status" value="1"/>
</dbReference>
<organism evidence="3 4">
    <name type="scientific">Lachnellula occidentalis</name>
    <dbReference type="NCBI Taxonomy" id="215460"/>
    <lineage>
        <taxon>Eukaryota</taxon>
        <taxon>Fungi</taxon>
        <taxon>Dikarya</taxon>
        <taxon>Ascomycota</taxon>
        <taxon>Pezizomycotina</taxon>
        <taxon>Leotiomycetes</taxon>
        <taxon>Helotiales</taxon>
        <taxon>Lachnaceae</taxon>
        <taxon>Lachnellula</taxon>
    </lineage>
</organism>
<evidence type="ECO:0000256" key="1">
    <source>
        <dbReference type="SAM" id="MobiDB-lite"/>
    </source>
</evidence>
<dbReference type="EMBL" id="QGMI01000230">
    <property type="protein sequence ID" value="TVY44537.1"/>
    <property type="molecule type" value="Genomic_DNA"/>
</dbReference>
<dbReference type="Proteomes" id="UP000443090">
    <property type="component" value="Unassembled WGS sequence"/>
</dbReference>
<dbReference type="Gene3D" id="3.40.50.2000">
    <property type="entry name" value="Glycogen Phosphorylase B"/>
    <property type="match status" value="1"/>
</dbReference>
<evidence type="ECO:0000259" key="2">
    <source>
        <dbReference type="Pfam" id="PF03033"/>
    </source>
</evidence>
<dbReference type="PANTHER" id="PTHR48050">
    <property type="entry name" value="STEROL 3-BETA-GLUCOSYLTRANSFERASE"/>
    <property type="match status" value="1"/>
</dbReference>
<sequence>MSMSMSMSTEETEPSSSIQPPSLGRVNTSSKDFNARAEVCNDGRATIRFRHLSTRAAKLTKRLEKRTPRRLPFGETLTRNNCKDASRLQPILGNCSGLPHLNIAIHIVGSRGDVQPFIPIAQILSKPPYSHRVRICTHPVFKDLVEENGLEFFSIGGDPATLMAYMVKNPGLMPGMESLKAGDVGRQRADMSTIMDGCWRSCIEEGNGMGSESRVDGSRRSAADADRLFIADAIIANPPSYAHIHFMYPFRQTLVEFGVELHCLGSYEMTKPPQPHSSP</sequence>
<dbReference type="Pfam" id="PF03033">
    <property type="entry name" value="Glyco_transf_28"/>
    <property type="match status" value="1"/>
</dbReference>
<feature type="region of interest" description="Disordered" evidence="1">
    <location>
        <begin position="1"/>
        <end position="30"/>
    </location>
</feature>
<gene>
    <name evidence="3" type="primary">UGT80B1_1</name>
    <name evidence="3" type="ORF">LOCC1_G004754</name>
</gene>
<protein>
    <submittedName>
        <fullName evidence="3">Sterol 3-beta-glucosyltransferase</fullName>
    </submittedName>
</protein>
<feature type="compositionally biased region" description="Low complexity" evidence="1">
    <location>
        <begin position="1"/>
        <end position="17"/>
    </location>
</feature>
<feature type="domain" description="Glycosyltransferase family 28 N-terminal" evidence="2">
    <location>
        <begin position="103"/>
        <end position="166"/>
    </location>
</feature>
<proteinExistence type="predicted"/>
<comment type="caution">
    <text evidence="3">The sequence shown here is derived from an EMBL/GenBank/DDBJ whole genome shotgun (WGS) entry which is preliminary data.</text>
</comment>